<proteinExistence type="predicted"/>
<reference evidence="1" key="1">
    <citation type="submission" date="2014-05" db="EMBL/GenBank/DDBJ databases">
        <authorList>
            <person name="Chronopoulou M."/>
        </authorList>
    </citation>
    <scope>NUCLEOTIDE SEQUENCE</scope>
    <source>
        <tissue evidence="1">Whole organism</tissue>
    </source>
</reference>
<organism evidence="1">
    <name type="scientific">Lepeophtheirus salmonis</name>
    <name type="common">Salmon louse</name>
    <name type="synonym">Caligus salmonis</name>
    <dbReference type="NCBI Taxonomy" id="72036"/>
    <lineage>
        <taxon>Eukaryota</taxon>
        <taxon>Metazoa</taxon>
        <taxon>Ecdysozoa</taxon>
        <taxon>Arthropoda</taxon>
        <taxon>Crustacea</taxon>
        <taxon>Multicrustacea</taxon>
        <taxon>Hexanauplia</taxon>
        <taxon>Copepoda</taxon>
        <taxon>Siphonostomatoida</taxon>
        <taxon>Caligidae</taxon>
        <taxon>Lepeophtheirus</taxon>
    </lineage>
</organism>
<sequence>MKNNVYYKLFHIAYGEIQVYVHQYALSAINWRVRFLVPCPCIETPLDELKKGISVTYSL</sequence>
<dbReference type="EMBL" id="HACA01009581">
    <property type="protein sequence ID" value="CDW26942.1"/>
    <property type="molecule type" value="Transcribed_RNA"/>
</dbReference>
<dbReference type="AlphaFoldDB" id="A0A0K2TMW2"/>
<name>A0A0K2TMW2_LEPSM</name>
<accession>A0A0K2TMW2</accession>
<evidence type="ECO:0000313" key="1">
    <source>
        <dbReference type="EMBL" id="CDW26942.1"/>
    </source>
</evidence>
<protein>
    <submittedName>
        <fullName evidence="1">Uncharacterized protein</fullName>
    </submittedName>
</protein>